<feature type="transmembrane region" description="Helical" evidence="10">
    <location>
        <begin position="12"/>
        <end position="34"/>
    </location>
</feature>
<dbReference type="PANTHER" id="PTHR30046">
    <property type="entry name" value="FLAGELLAR M-RING PROTEIN"/>
    <property type="match status" value="1"/>
</dbReference>
<dbReference type="NCBIfam" id="TIGR00206">
    <property type="entry name" value="fliF"/>
    <property type="match status" value="1"/>
</dbReference>
<keyword evidence="12" id="KW-0282">Flagellum</keyword>
<organism evidence="12">
    <name type="scientific">Caulobacter sp. 73W</name>
    <dbReference type="NCBI Taxonomy" id="3161137"/>
    <lineage>
        <taxon>Bacteria</taxon>
        <taxon>Pseudomonadati</taxon>
        <taxon>Pseudomonadota</taxon>
        <taxon>Alphaproteobacteria</taxon>
        <taxon>Caulobacterales</taxon>
        <taxon>Caulobacteraceae</taxon>
        <taxon>Caulobacter</taxon>
    </lineage>
</organism>
<feature type="domain" description="Cyclic nucleotide-binding" evidence="11">
    <location>
        <begin position="41"/>
        <end position="123"/>
    </location>
</feature>
<keyword evidence="5 10" id="KW-0812">Transmembrane</keyword>
<evidence type="ECO:0000259" key="11">
    <source>
        <dbReference type="PROSITE" id="PS50042"/>
    </source>
</evidence>
<dbReference type="PIRSF" id="PIRSF004862">
    <property type="entry name" value="FliF"/>
    <property type="match status" value="1"/>
</dbReference>
<evidence type="ECO:0000256" key="2">
    <source>
        <dbReference type="ARBA" id="ARBA00004651"/>
    </source>
</evidence>
<evidence type="ECO:0000256" key="1">
    <source>
        <dbReference type="ARBA" id="ARBA00004117"/>
    </source>
</evidence>
<dbReference type="InterPro" id="IPR043427">
    <property type="entry name" value="YscJ/FliF"/>
</dbReference>
<evidence type="ECO:0000256" key="8">
    <source>
        <dbReference type="ARBA" id="ARBA00023143"/>
    </source>
</evidence>
<evidence type="ECO:0000256" key="7">
    <source>
        <dbReference type="ARBA" id="ARBA00023136"/>
    </source>
</evidence>
<evidence type="ECO:0000256" key="5">
    <source>
        <dbReference type="ARBA" id="ARBA00022692"/>
    </source>
</evidence>
<reference evidence="12" key="1">
    <citation type="submission" date="2024-06" db="EMBL/GenBank/DDBJ databases">
        <title>Caulobacter inopinatus, sp. nov.</title>
        <authorList>
            <person name="Donachie S.P."/>
        </authorList>
    </citation>
    <scope>NUCLEOTIDE SEQUENCE</scope>
    <source>
        <strain evidence="12">73W</strain>
    </source>
</reference>
<dbReference type="PRINTS" id="PR01009">
    <property type="entry name" value="FLGMRINGFLIF"/>
</dbReference>
<dbReference type="PANTHER" id="PTHR30046:SF0">
    <property type="entry name" value="FLAGELLAR M-RING PROTEIN"/>
    <property type="match status" value="1"/>
</dbReference>
<dbReference type="InterPro" id="IPR013556">
    <property type="entry name" value="Flag_M-ring_C"/>
</dbReference>
<dbReference type="PROSITE" id="PS50042">
    <property type="entry name" value="CNMP_BINDING_3"/>
    <property type="match status" value="1"/>
</dbReference>
<evidence type="ECO:0000313" key="12">
    <source>
        <dbReference type="EMBL" id="XDO95788.1"/>
    </source>
</evidence>
<keyword evidence="12" id="KW-0966">Cell projection</keyword>
<feature type="transmembrane region" description="Helical" evidence="10">
    <location>
        <begin position="427"/>
        <end position="448"/>
    </location>
</feature>
<keyword evidence="7 10" id="KW-0472">Membrane</keyword>
<protein>
    <recommendedName>
        <fullName evidence="9">Flagellar M-ring protein</fullName>
    </recommendedName>
</protein>
<dbReference type="GO" id="GO:0003774">
    <property type="term" value="F:cytoskeletal motor activity"/>
    <property type="evidence" value="ECO:0007669"/>
    <property type="project" value="InterPro"/>
</dbReference>
<name>A0AB39KQ65_9CAUL</name>
<comment type="subcellular location">
    <subcellularLocation>
        <location evidence="1 9">Bacterial flagellum basal body</location>
    </subcellularLocation>
    <subcellularLocation>
        <location evidence="2">Cell membrane</location>
        <topology evidence="2">Multi-pass membrane protein</topology>
    </subcellularLocation>
</comment>
<dbReference type="RefSeq" id="WP_369058631.1">
    <property type="nucleotide sequence ID" value="NZ_CP158375.1"/>
</dbReference>
<keyword evidence="4" id="KW-1003">Cell membrane</keyword>
<dbReference type="Pfam" id="PF01514">
    <property type="entry name" value="YscJ_FliF"/>
    <property type="match status" value="1"/>
</dbReference>
<dbReference type="InterPro" id="IPR045851">
    <property type="entry name" value="AMP-bd_C_sf"/>
</dbReference>
<dbReference type="AlphaFoldDB" id="A0AB39KQ65"/>
<gene>
    <name evidence="12" type="primary">fliF</name>
    <name evidence="12" type="ORF">ABOZ73_13400</name>
</gene>
<keyword evidence="12" id="KW-0969">Cilium</keyword>
<keyword evidence="8 9" id="KW-0975">Bacterial flagellum</keyword>
<accession>A0AB39KQ65</accession>
<sequence>MSAIQRFGVGRLATLVGVGAGVAAALIAIVLMMGRQPEALLYSNLDLKEASEVTAALDQAGVKYSLKGDGSTIMVARDEVASTRLLVSGKGLVTAGSVGYEIFDSNNVLGQTDFVQQLNRQRALEGELARTIRALDGVSSVRVHLNLPKRQLFEEDAERPSAAVTIGVGARGPTADMVRAVQNLVAGAVPNLQADAVTVIDQHGKTLSEGGRDGGLGGKLADDRKSEVEARIAKTVKEMVEGVVGAGNVRVNVSADLNLNRVTLQEERFDPEGQVIRSESTNEQTAEERRQEETVGATAAANIPGQQGQNGFQALGSNSRGADSVTNYEISKTMRTEVVEPGQIRKISVAVAVDGVTAPAGPDGEPGAYTARSAEEMQRIQELVRAAVGYDQNRGDQLNVVNVRFAREPGEGVTAASPLNGFDKNDIMRAVELGVLGLVAALLIFFVIRPMMKPKAALTPGQNLAAIAADGTQPMVTRLVTLPDGGTQMIQVPAEEGDALALPGPQSEFDQRIDIAKIEGQVKASSIKRVSEFVEKHPEESVAILRSWLHETT</sequence>
<evidence type="ECO:0000256" key="6">
    <source>
        <dbReference type="ARBA" id="ARBA00022989"/>
    </source>
</evidence>
<evidence type="ECO:0000256" key="9">
    <source>
        <dbReference type="PIRNR" id="PIRNR004862"/>
    </source>
</evidence>
<dbReference type="GO" id="GO:0071973">
    <property type="term" value="P:bacterial-type flagellum-dependent cell motility"/>
    <property type="evidence" value="ECO:0007669"/>
    <property type="project" value="InterPro"/>
</dbReference>
<evidence type="ECO:0000256" key="4">
    <source>
        <dbReference type="ARBA" id="ARBA00022475"/>
    </source>
</evidence>
<dbReference type="GO" id="GO:0009431">
    <property type="term" value="C:bacterial-type flagellum basal body, MS ring"/>
    <property type="evidence" value="ECO:0007669"/>
    <property type="project" value="InterPro"/>
</dbReference>
<keyword evidence="6 10" id="KW-1133">Transmembrane helix</keyword>
<dbReference type="InterPro" id="IPR000067">
    <property type="entry name" value="FlgMring_FliF"/>
</dbReference>
<dbReference type="Pfam" id="PF08345">
    <property type="entry name" value="YscJ_FliF_C"/>
    <property type="match status" value="1"/>
</dbReference>
<dbReference type="GO" id="GO:0005886">
    <property type="term" value="C:plasma membrane"/>
    <property type="evidence" value="ECO:0007669"/>
    <property type="project" value="UniProtKB-SubCell"/>
</dbReference>
<comment type="similarity">
    <text evidence="3 9">Belongs to the FliF family.</text>
</comment>
<dbReference type="InterPro" id="IPR000595">
    <property type="entry name" value="cNMP-bd_dom"/>
</dbReference>
<dbReference type="Gene3D" id="3.30.300.30">
    <property type="match status" value="1"/>
</dbReference>
<dbReference type="EMBL" id="CP158375">
    <property type="protein sequence ID" value="XDO95788.1"/>
    <property type="molecule type" value="Genomic_DNA"/>
</dbReference>
<comment type="function">
    <text evidence="9">The M ring may be actively involved in energy transduction.</text>
</comment>
<evidence type="ECO:0000256" key="10">
    <source>
        <dbReference type="SAM" id="Phobius"/>
    </source>
</evidence>
<proteinExistence type="inferred from homology"/>
<dbReference type="InterPro" id="IPR006182">
    <property type="entry name" value="FliF_N_dom"/>
</dbReference>
<evidence type="ECO:0000256" key="3">
    <source>
        <dbReference type="ARBA" id="ARBA00007971"/>
    </source>
</evidence>